<evidence type="ECO:0000256" key="1">
    <source>
        <dbReference type="SAM" id="Coils"/>
    </source>
</evidence>
<keyword evidence="1" id="KW-0175">Coiled coil</keyword>
<gene>
    <name evidence="3" type="ORF">CMUS01_16580</name>
</gene>
<name>A0A8H6MIB3_9PEZI</name>
<feature type="region of interest" description="Disordered" evidence="2">
    <location>
        <begin position="1"/>
        <end position="48"/>
    </location>
</feature>
<evidence type="ECO:0000313" key="3">
    <source>
        <dbReference type="EMBL" id="KAF6785056.1"/>
    </source>
</evidence>
<dbReference type="Proteomes" id="UP000639643">
    <property type="component" value="Unassembled WGS sequence"/>
</dbReference>
<evidence type="ECO:0000256" key="2">
    <source>
        <dbReference type="SAM" id="MobiDB-lite"/>
    </source>
</evidence>
<sequence length="225" mass="25089">MEMSATRNKTWPRGSDLNQDGTTEDGAEKAAEEGANDSAEENRVKARRHSHPFAAPIIQEYKDRGQYNGTLDSPSEATLIIMGVFNQDFIDPVIRAAMVQDNYAKDALHQKKSATDKMHALRAEGEALEKAQWEAMMNKQTGPLDDAIAWTQEVQGEMAQASRLPEVHMEMIAENRKRMLAERGEEANEAKRLKLEKAAEDARNALRVLSKVAPEEMPSLGLVQD</sequence>
<evidence type="ECO:0000313" key="4">
    <source>
        <dbReference type="Proteomes" id="UP000639643"/>
    </source>
</evidence>
<accession>A0A8H6MIB3</accession>
<dbReference type="EMBL" id="WIGM01002014">
    <property type="protein sequence ID" value="KAF6785056.1"/>
    <property type="molecule type" value="Genomic_DNA"/>
</dbReference>
<proteinExistence type="predicted"/>
<feature type="coiled-coil region" evidence="1">
    <location>
        <begin position="104"/>
        <end position="131"/>
    </location>
</feature>
<keyword evidence="4" id="KW-1185">Reference proteome</keyword>
<comment type="caution">
    <text evidence="3">The sequence shown here is derived from an EMBL/GenBank/DDBJ whole genome shotgun (WGS) entry which is preliminary data.</text>
</comment>
<organism evidence="3 4">
    <name type="scientific">Colletotrichum musicola</name>
    <dbReference type="NCBI Taxonomy" id="2175873"/>
    <lineage>
        <taxon>Eukaryota</taxon>
        <taxon>Fungi</taxon>
        <taxon>Dikarya</taxon>
        <taxon>Ascomycota</taxon>
        <taxon>Pezizomycotina</taxon>
        <taxon>Sordariomycetes</taxon>
        <taxon>Hypocreomycetidae</taxon>
        <taxon>Glomerellales</taxon>
        <taxon>Glomerellaceae</taxon>
        <taxon>Colletotrichum</taxon>
        <taxon>Colletotrichum orchidearum species complex</taxon>
    </lineage>
</organism>
<reference evidence="3" key="1">
    <citation type="journal article" date="2020" name="Phytopathology">
        <title>Genome Sequence Resources of Colletotrichum truncatum, C. plurivorum, C. musicola, and C. sojae: Four Species Pathogenic to Soybean (Glycine max).</title>
        <authorList>
            <person name="Rogerio F."/>
            <person name="Boufleur T.R."/>
            <person name="Ciampi-Guillardi M."/>
            <person name="Sukno S.A."/>
            <person name="Thon M.R."/>
            <person name="Massola Junior N.S."/>
            <person name="Baroncelli R."/>
        </authorList>
    </citation>
    <scope>NUCLEOTIDE SEQUENCE</scope>
    <source>
        <strain evidence="3">LFN0074</strain>
    </source>
</reference>
<protein>
    <submittedName>
        <fullName evidence="3">Uncharacterized protein</fullName>
    </submittedName>
</protein>
<dbReference type="AlphaFoldDB" id="A0A8H6MIB3"/>